<dbReference type="GeneID" id="95981669"/>
<protein>
    <recommendedName>
        <fullName evidence="6">Urease accessory protein UreD</fullName>
    </recommendedName>
</protein>
<feature type="compositionally biased region" description="Pro residues" evidence="3">
    <location>
        <begin position="1"/>
        <end position="11"/>
    </location>
</feature>
<evidence type="ECO:0000256" key="2">
    <source>
        <dbReference type="ARBA" id="ARBA00023186"/>
    </source>
</evidence>
<evidence type="ECO:0000256" key="3">
    <source>
        <dbReference type="SAM" id="MobiDB-lite"/>
    </source>
</evidence>
<proteinExistence type="inferred from homology"/>
<name>A0ABR3QEB7_9TREE</name>
<organism evidence="4 5">
    <name type="scientific">Vanrija albida</name>
    <dbReference type="NCBI Taxonomy" id="181172"/>
    <lineage>
        <taxon>Eukaryota</taxon>
        <taxon>Fungi</taxon>
        <taxon>Dikarya</taxon>
        <taxon>Basidiomycota</taxon>
        <taxon>Agaricomycotina</taxon>
        <taxon>Tremellomycetes</taxon>
        <taxon>Trichosporonales</taxon>
        <taxon>Trichosporonaceae</taxon>
        <taxon>Vanrija</taxon>
    </lineage>
</organism>
<feature type="region of interest" description="Disordered" evidence="3">
    <location>
        <begin position="188"/>
        <end position="219"/>
    </location>
</feature>
<feature type="compositionally biased region" description="Low complexity" evidence="3">
    <location>
        <begin position="12"/>
        <end position="29"/>
    </location>
</feature>
<reference evidence="4 5" key="1">
    <citation type="submission" date="2023-08" db="EMBL/GenBank/DDBJ databases">
        <title>Annotated Genome Sequence of Vanrija albida AlHP1.</title>
        <authorList>
            <person name="Herzog R."/>
        </authorList>
    </citation>
    <scope>NUCLEOTIDE SEQUENCE [LARGE SCALE GENOMIC DNA]</scope>
    <source>
        <strain evidence="4 5">AlHP1</strain>
    </source>
</reference>
<comment type="similarity">
    <text evidence="1">Belongs to the UreD family.</text>
</comment>
<dbReference type="Proteomes" id="UP001565368">
    <property type="component" value="Unassembled WGS sequence"/>
</dbReference>
<sequence length="359" mass="37425">MTAAAPIPPEDAAPAKAAAASASAPAPGAGQLHLTHAPRAHFSTLRAAYPLKLLTPNPLPSQPQSVRLAYSLAYGGGLVAGDSVALGIDIDAGCGLVLLTQGSTKVFKHRAGLRPKSHLLAHAGPGAAPTTRQRMHVALGPGAFLLLLPDSVSPFRASSYAQAQRVTLPACGTASALILDWVNSGRGARPPATVHAGPPGGVRDRQRRGEEPKPSSPDDEVWAMAYYSSTNEVVLAGEVVARERMVLDNRAHDTGDTGAGLSPAAVRLAPYHVYATVLIEGPHLAPLRAHLDKVVDGTSQFQLPRPPGLLWSYSPLSDTGGILRVAGLEVEDVRDWLRAAFTAGGVHDLVGPALWPRCI</sequence>
<comment type="caution">
    <text evidence="4">The sequence shown here is derived from an EMBL/GenBank/DDBJ whole genome shotgun (WGS) entry which is preliminary data.</text>
</comment>
<evidence type="ECO:0000313" key="4">
    <source>
        <dbReference type="EMBL" id="KAL1412877.1"/>
    </source>
</evidence>
<feature type="compositionally biased region" description="Basic and acidic residues" evidence="3">
    <location>
        <begin position="202"/>
        <end position="213"/>
    </location>
</feature>
<evidence type="ECO:0008006" key="6">
    <source>
        <dbReference type="Google" id="ProtNLM"/>
    </source>
</evidence>
<dbReference type="EMBL" id="JBBXJM010000001">
    <property type="protein sequence ID" value="KAL1412877.1"/>
    <property type="molecule type" value="Genomic_DNA"/>
</dbReference>
<dbReference type="HAMAP" id="MF_01384">
    <property type="entry name" value="UreD"/>
    <property type="match status" value="1"/>
</dbReference>
<keyword evidence="2" id="KW-0143">Chaperone</keyword>
<gene>
    <name evidence="4" type="ORF">Q8F55_000626</name>
</gene>
<accession>A0ABR3QEB7</accession>
<dbReference type="RefSeq" id="XP_069212821.1">
    <property type="nucleotide sequence ID" value="XM_069349277.1"/>
</dbReference>
<dbReference type="Pfam" id="PF01774">
    <property type="entry name" value="UreD"/>
    <property type="match status" value="1"/>
</dbReference>
<keyword evidence="5" id="KW-1185">Reference proteome</keyword>
<evidence type="ECO:0000313" key="5">
    <source>
        <dbReference type="Proteomes" id="UP001565368"/>
    </source>
</evidence>
<dbReference type="PANTHER" id="PTHR33643">
    <property type="entry name" value="UREASE ACCESSORY PROTEIN D"/>
    <property type="match status" value="1"/>
</dbReference>
<evidence type="ECO:0000256" key="1">
    <source>
        <dbReference type="ARBA" id="ARBA00007177"/>
    </source>
</evidence>
<dbReference type="InterPro" id="IPR002669">
    <property type="entry name" value="UreD"/>
</dbReference>
<feature type="region of interest" description="Disordered" evidence="3">
    <location>
        <begin position="1"/>
        <end position="32"/>
    </location>
</feature>
<dbReference type="PANTHER" id="PTHR33643:SF1">
    <property type="entry name" value="UREASE ACCESSORY PROTEIN D"/>
    <property type="match status" value="1"/>
</dbReference>